<name>A0ABD3RXL1_9STRA</name>
<accession>A0ABD3RXL1</accession>
<evidence type="ECO:0000313" key="12">
    <source>
        <dbReference type="Proteomes" id="UP001530377"/>
    </source>
</evidence>
<dbReference type="SUPFAM" id="SSF144091">
    <property type="entry name" value="Rhomboid-like"/>
    <property type="match status" value="1"/>
</dbReference>
<protein>
    <recommendedName>
        <fullName evidence="10">Peptidase S54 rhomboid domain-containing protein</fullName>
    </recommendedName>
</protein>
<feature type="transmembrane region" description="Helical" evidence="9">
    <location>
        <begin position="89"/>
        <end position="113"/>
    </location>
</feature>
<feature type="transmembrane region" description="Helical" evidence="9">
    <location>
        <begin position="65"/>
        <end position="82"/>
    </location>
</feature>
<dbReference type="PANTHER" id="PTHR43066:SF1">
    <property type="entry name" value="RHOMBOID PROTEIN 2"/>
    <property type="match status" value="1"/>
</dbReference>
<evidence type="ECO:0000259" key="10">
    <source>
        <dbReference type="Pfam" id="PF01694"/>
    </source>
</evidence>
<evidence type="ECO:0000256" key="2">
    <source>
        <dbReference type="ARBA" id="ARBA00009045"/>
    </source>
</evidence>
<dbReference type="PANTHER" id="PTHR43066">
    <property type="entry name" value="RHOMBOID-RELATED PROTEIN"/>
    <property type="match status" value="1"/>
</dbReference>
<comment type="subcellular location">
    <subcellularLocation>
        <location evidence="1">Membrane</location>
        <topology evidence="1">Multi-pass membrane protein</topology>
    </subcellularLocation>
</comment>
<evidence type="ECO:0000256" key="7">
    <source>
        <dbReference type="ARBA" id="ARBA00023136"/>
    </source>
</evidence>
<dbReference type="AlphaFoldDB" id="A0ABD3RXL1"/>
<evidence type="ECO:0000313" key="11">
    <source>
        <dbReference type="EMBL" id="KAL3816906.1"/>
    </source>
</evidence>
<feature type="domain" description="Peptidase S54 rhomboid" evidence="10">
    <location>
        <begin position="50"/>
        <end position="193"/>
    </location>
</feature>
<evidence type="ECO:0000256" key="6">
    <source>
        <dbReference type="ARBA" id="ARBA00022989"/>
    </source>
</evidence>
<reference evidence="11 12" key="1">
    <citation type="submission" date="2024-10" db="EMBL/GenBank/DDBJ databases">
        <title>Updated reference genomes for cyclostephanoid diatoms.</title>
        <authorList>
            <person name="Roberts W.R."/>
            <person name="Alverson A.J."/>
        </authorList>
    </citation>
    <scope>NUCLEOTIDE SEQUENCE [LARGE SCALE GENOMIC DNA]</scope>
    <source>
        <strain evidence="11 12">AJA228-03</strain>
    </source>
</reference>
<organism evidence="11 12">
    <name type="scientific">Cyclostephanos tholiformis</name>
    <dbReference type="NCBI Taxonomy" id="382380"/>
    <lineage>
        <taxon>Eukaryota</taxon>
        <taxon>Sar</taxon>
        <taxon>Stramenopiles</taxon>
        <taxon>Ochrophyta</taxon>
        <taxon>Bacillariophyta</taxon>
        <taxon>Coscinodiscophyceae</taxon>
        <taxon>Thalassiosirophycidae</taxon>
        <taxon>Stephanodiscales</taxon>
        <taxon>Stephanodiscaceae</taxon>
        <taxon>Cyclostephanos</taxon>
    </lineage>
</organism>
<dbReference type="GO" id="GO:0006508">
    <property type="term" value="P:proteolysis"/>
    <property type="evidence" value="ECO:0007669"/>
    <property type="project" value="UniProtKB-KW"/>
</dbReference>
<evidence type="ECO:0000256" key="8">
    <source>
        <dbReference type="SAM" id="MobiDB-lite"/>
    </source>
</evidence>
<evidence type="ECO:0000256" key="9">
    <source>
        <dbReference type="SAM" id="Phobius"/>
    </source>
</evidence>
<feature type="transmembrane region" description="Helical" evidence="9">
    <location>
        <begin position="149"/>
        <end position="172"/>
    </location>
</feature>
<comment type="similarity">
    <text evidence="2">Belongs to the peptidase S54 family.</text>
</comment>
<dbReference type="InterPro" id="IPR022764">
    <property type="entry name" value="Peptidase_S54_rhomboid_dom"/>
</dbReference>
<dbReference type="InterPro" id="IPR035952">
    <property type="entry name" value="Rhomboid-like_sf"/>
</dbReference>
<dbReference type="Proteomes" id="UP001530377">
    <property type="component" value="Unassembled WGS sequence"/>
</dbReference>
<evidence type="ECO:0000256" key="3">
    <source>
        <dbReference type="ARBA" id="ARBA00022670"/>
    </source>
</evidence>
<dbReference type="EMBL" id="JALLPB020000127">
    <property type="protein sequence ID" value="KAL3816906.1"/>
    <property type="molecule type" value="Genomic_DNA"/>
</dbReference>
<comment type="caution">
    <text evidence="11">The sequence shown here is derived from an EMBL/GenBank/DDBJ whole genome shotgun (WGS) entry which is preliminary data.</text>
</comment>
<sequence>MSRASETLASIPPATRLIVSVCSLTYAMQAFLDPPLADYALNPDAVLHDGQFHRLITGALLHSNLLHIVMNMTSTVAIGGMLEGRIGTLAMFLTISWGIFLVSSTYVLISWLAHVALGLRMRNCVGFSGVIFQLSVLESNYGPGERARSVFGIVDVPSTAYPWALLVALQFMMPRVSFLGHLSGILIGTMQVAVGVPHGTGGIRAGARIGLNRIVGGGGTTTTAAVERVARCASSLASRLRVISSIVREGAHIAIFGRGADANANVRMDELLGAAWGTDDVAAADSAGESGGWGGGDVEDDDEWVGLPAAIHRSIEER</sequence>
<feature type="region of interest" description="Disordered" evidence="8">
    <location>
        <begin position="285"/>
        <end position="304"/>
    </location>
</feature>
<keyword evidence="3" id="KW-0645">Protease</keyword>
<keyword evidence="12" id="KW-1185">Reference proteome</keyword>
<keyword evidence="4 9" id="KW-0812">Transmembrane</keyword>
<evidence type="ECO:0000256" key="1">
    <source>
        <dbReference type="ARBA" id="ARBA00004141"/>
    </source>
</evidence>
<keyword evidence="6 9" id="KW-1133">Transmembrane helix</keyword>
<dbReference type="Gene3D" id="1.20.1540.10">
    <property type="entry name" value="Rhomboid-like"/>
    <property type="match status" value="1"/>
</dbReference>
<proteinExistence type="inferred from homology"/>
<evidence type="ECO:0000256" key="5">
    <source>
        <dbReference type="ARBA" id="ARBA00022801"/>
    </source>
</evidence>
<evidence type="ECO:0000256" key="4">
    <source>
        <dbReference type="ARBA" id="ARBA00022692"/>
    </source>
</evidence>
<keyword evidence="5" id="KW-0378">Hydrolase</keyword>
<gene>
    <name evidence="11" type="ORF">ACHAXA_006982</name>
</gene>
<dbReference type="Pfam" id="PF01694">
    <property type="entry name" value="Rhomboid"/>
    <property type="match status" value="1"/>
</dbReference>
<dbReference type="GO" id="GO:0016020">
    <property type="term" value="C:membrane"/>
    <property type="evidence" value="ECO:0007669"/>
    <property type="project" value="UniProtKB-SubCell"/>
</dbReference>
<keyword evidence="7 9" id="KW-0472">Membrane</keyword>
<dbReference type="GO" id="GO:0008233">
    <property type="term" value="F:peptidase activity"/>
    <property type="evidence" value="ECO:0007669"/>
    <property type="project" value="UniProtKB-KW"/>
</dbReference>